<organism evidence="4 5">
    <name type="scientific">Shewanella saliphila</name>
    <dbReference type="NCBI Taxonomy" id="2282698"/>
    <lineage>
        <taxon>Bacteria</taxon>
        <taxon>Pseudomonadati</taxon>
        <taxon>Pseudomonadota</taxon>
        <taxon>Gammaproteobacteria</taxon>
        <taxon>Alteromonadales</taxon>
        <taxon>Shewanellaceae</taxon>
        <taxon>Shewanella</taxon>
    </lineage>
</organism>
<dbReference type="Pfam" id="PF00990">
    <property type="entry name" value="GGDEF"/>
    <property type="match status" value="1"/>
</dbReference>
<evidence type="ECO:0000256" key="2">
    <source>
        <dbReference type="SAM" id="Phobius"/>
    </source>
</evidence>
<dbReference type="InterPro" id="IPR043128">
    <property type="entry name" value="Rev_trsase/Diguanyl_cyclase"/>
</dbReference>
<dbReference type="SMART" id="SM00267">
    <property type="entry name" value="GGDEF"/>
    <property type="match status" value="1"/>
</dbReference>
<proteinExistence type="predicted"/>
<dbReference type="NCBIfam" id="TIGR00254">
    <property type="entry name" value="GGDEF"/>
    <property type="match status" value="1"/>
</dbReference>
<dbReference type="PANTHER" id="PTHR45138">
    <property type="entry name" value="REGULATORY COMPONENTS OF SENSORY TRANSDUCTION SYSTEM"/>
    <property type="match status" value="1"/>
</dbReference>
<evidence type="ECO:0000256" key="1">
    <source>
        <dbReference type="ARBA" id="ARBA00012528"/>
    </source>
</evidence>
<keyword evidence="2" id="KW-0472">Membrane</keyword>
<keyword evidence="2" id="KW-0812">Transmembrane</keyword>
<name>A0ABQ2Q6Y0_9GAMM</name>
<dbReference type="SUPFAM" id="SSF55781">
    <property type="entry name" value="GAF domain-like"/>
    <property type="match status" value="1"/>
</dbReference>
<dbReference type="Gene3D" id="3.30.450.40">
    <property type="match status" value="1"/>
</dbReference>
<dbReference type="EMBL" id="BMQV01000024">
    <property type="protein sequence ID" value="GGP57454.1"/>
    <property type="molecule type" value="Genomic_DNA"/>
</dbReference>
<dbReference type="Proteomes" id="UP000654367">
    <property type="component" value="Unassembled WGS sequence"/>
</dbReference>
<evidence type="ECO:0000313" key="5">
    <source>
        <dbReference type="Proteomes" id="UP000654367"/>
    </source>
</evidence>
<dbReference type="RefSeq" id="WP_188920755.1">
    <property type="nucleotide sequence ID" value="NZ_BMQV01000024.1"/>
</dbReference>
<dbReference type="InterPro" id="IPR029016">
    <property type="entry name" value="GAF-like_dom_sf"/>
</dbReference>
<dbReference type="Gene3D" id="3.30.70.270">
    <property type="match status" value="1"/>
</dbReference>
<dbReference type="SUPFAM" id="SSF55073">
    <property type="entry name" value="Nucleotide cyclase"/>
    <property type="match status" value="1"/>
</dbReference>
<evidence type="ECO:0000313" key="4">
    <source>
        <dbReference type="EMBL" id="GGP57454.1"/>
    </source>
</evidence>
<protein>
    <recommendedName>
        <fullName evidence="1">diguanylate cyclase</fullName>
        <ecNumber evidence="1">2.7.7.65</ecNumber>
    </recommendedName>
</protein>
<feature type="transmembrane region" description="Helical" evidence="2">
    <location>
        <begin position="21"/>
        <end position="39"/>
    </location>
</feature>
<feature type="transmembrane region" description="Helical" evidence="2">
    <location>
        <begin position="45"/>
        <end position="65"/>
    </location>
</feature>
<dbReference type="InterPro" id="IPR000160">
    <property type="entry name" value="GGDEF_dom"/>
</dbReference>
<comment type="caution">
    <text evidence="4">The sequence shown here is derived from an EMBL/GenBank/DDBJ whole genome shotgun (WGS) entry which is preliminary data.</text>
</comment>
<dbReference type="EC" id="2.7.7.65" evidence="1"/>
<dbReference type="InterPro" id="IPR029787">
    <property type="entry name" value="Nucleotide_cyclase"/>
</dbReference>
<evidence type="ECO:0000259" key="3">
    <source>
        <dbReference type="PROSITE" id="PS50887"/>
    </source>
</evidence>
<dbReference type="PROSITE" id="PS50887">
    <property type="entry name" value="GGDEF"/>
    <property type="match status" value="1"/>
</dbReference>
<dbReference type="PANTHER" id="PTHR45138:SF23">
    <property type="entry name" value="SIGNALING PROTEIN"/>
    <property type="match status" value="1"/>
</dbReference>
<feature type="domain" description="GGDEF" evidence="3">
    <location>
        <begin position="287"/>
        <end position="406"/>
    </location>
</feature>
<accession>A0ABQ2Q6Y0</accession>
<dbReference type="Pfam" id="PF13185">
    <property type="entry name" value="GAF_2"/>
    <property type="match status" value="1"/>
</dbReference>
<reference evidence="5" key="1">
    <citation type="journal article" date="2019" name="Int. J. Syst. Evol. Microbiol.">
        <title>The Global Catalogue of Microorganisms (GCM) 10K type strain sequencing project: providing services to taxonomists for standard genome sequencing and annotation.</title>
        <authorList>
            <consortium name="The Broad Institute Genomics Platform"/>
            <consortium name="The Broad Institute Genome Sequencing Center for Infectious Disease"/>
            <person name="Wu L."/>
            <person name="Ma J."/>
        </authorList>
    </citation>
    <scope>NUCLEOTIDE SEQUENCE [LARGE SCALE GENOMIC DNA]</scope>
    <source>
        <strain evidence="5">JCM 32304</strain>
    </source>
</reference>
<dbReference type="CDD" id="cd01949">
    <property type="entry name" value="GGDEF"/>
    <property type="match status" value="1"/>
</dbReference>
<gene>
    <name evidence="4" type="ORF">GCM10009409_24500</name>
</gene>
<dbReference type="InterPro" id="IPR050469">
    <property type="entry name" value="Diguanylate_Cyclase"/>
</dbReference>
<keyword evidence="5" id="KW-1185">Reference proteome</keyword>
<dbReference type="InterPro" id="IPR003018">
    <property type="entry name" value="GAF"/>
</dbReference>
<sequence>MQIKNKLNTQELTQIDVKQHIWHLIIPLVLISIILFIIFDNQQTYLYLGFFVGGYLVSYVISHFMHKQNMQRLWRHIEQILRINDTTYELVKVSSQYESEQAFLDALLQKAITAVDDAEMGSIILVDNHTDRLQFGSVVGLDIDKLRRINFTLEETFLYRLTKGRLDKTVTINNMRNINAKSTLTDDDQFVLLNASSKPICSTLSSPIRIDGELYGMMNLDSSMMEAFGEYDISLVNILTYEAANAISLYQKSKEIEIMANYDGLTQLYNRKKFDESVLQWQHDSALASYIVILDMDNLKPLNDLYGHQAGDDALKAFAQSLKSIWHPAFLVARYGGDEFIALCHGPLETLETQIIQIQKELSQLSPAIYFSYGIAQYQQDWNKSFKQADSNMYQQKRLKNQRASL</sequence>
<keyword evidence="2" id="KW-1133">Transmembrane helix</keyword>